<accession>A0A7J0GRD6</accession>
<proteinExistence type="predicted"/>
<evidence type="ECO:0000313" key="1">
    <source>
        <dbReference type="EMBL" id="GFZ13375.1"/>
    </source>
</evidence>
<keyword evidence="2" id="KW-1185">Reference proteome</keyword>
<evidence type="ECO:0000313" key="2">
    <source>
        <dbReference type="Proteomes" id="UP000585474"/>
    </source>
</evidence>
<comment type="caution">
    <text evidence="1">The sequence shown here is derived from an EMBL/GenBank/DDBJ whole genome shotgun (WGS) entry which is preliminary data.</text>
</comment>
<sequence>MKMSEGPCACICEKYNGALPSLGQPWLPNQVKCCRNSSKHRLDEFVCNSGLESGLESQELVAEDPSPLTTYMPPVSMEATAAAMILSSWNCRGLGHPLHRWRLALIYGSPIAKSARLSVWSCIESILCKDNDPLLCVGDFNQVYSSTDRLSSNFSCLPDFVVSSNSSQLLDFRSSNLSCLISPGQITEKVLAANLCDWEMFLQWGLAPLRQFHYEKFWMSYAETRELSSPHGKWKSIDPPCSVLFSGLSLPESHIQDLPNAQEEHSTRALLENLLIQEEILSFCNIPVVAARNDVVAPAKVITIKVVDIGVGPSIASCDQVCDPICPDFADFPTAPIPLTFVRASSFPDIAPVSHPFFADGCLIFFEPTPESCSHLCSTLSNFNLYSGIFIRVPLKEESTFYFGIPLEVASKKKDCFRFITENVQARLGGWQASLLSQAGLRLSFSLKSSCKILFWSRSALKSRSLCGNTFAICPSMPLLVPEAYKIETTLFSNLGQTAICLLCR</sequence>
<dbReference type="AlphaFoldDB" id="A0A7J0GRD6"/>
<reference evidence="1 2" key="1">
    <citation type="submission" date="2019-07" db="EMBL/GenBank/DDBJ databases">
        <title>De Novo Assembly of kiwifruit Actinidia rufa.</title>
        <authorList>
            <person name="Sugita-Konishi S."/>
            <person name="Sato K."/>
            <person name="Mori E."/>
            <person name="Abe Y."/>
            <person name="Kisaki G."/>
            <person name="Hamano K."/>
            <person name="Suezawa K."/>
            <person name="Otani M."/>
            <person name="Fukuda T."/>
            <person name="Manabe T."/>
            <person name="Gomi K."/>
            <person name="Tabuchi M."/>
            <person name="Akimitsu K."/>
            <person name="Kataoka I."/>
        </authorList>
    </citation>
    <scope>NUCLEOTIDE SEQUENCE [LARGE SCALE GENOMIC DNA]</scope>
    <source>
        <strain evidence="2">cv. Fuchu</strain>
    </source>
</reference>
<dbReference type="EMBL" id="BJWL01000023">
    <property type="protein sequence ID" value="GFZ13375.1"/>
    <property type="molecule type" value="Genomic_DNA"/>
</dbReference>
<gene>
    <name evidence="1" type="ORF">Acr_23g0017600</name>
</gene>
<name>A0A7J0GRD6_9ERIC</name>
<dbReference type="Proteomes" id="UP000585474">
    <property type="component" value="Unassembled WGS sequence"/>
</dbReference>
<organism evidence="1 2">
    <name type="scientific">Actinidia rufa</name>
    <dbReference type="NCBI Taxonomy" id="165716"/>
    <lineage>
        <taxon>Eukaryota</taxon>
        <taxon>Viridiplantae</taxon>
        <taxon>Streptophyta</taxon>
        <taxon>Embryophyta</taxon>
        <taxon>Tracheophyta</taxon>
        <taxon>Spermatophyta</taxon>
        <taxon>Magnoliopsida</taxon>
        <taxon>eudicotyledons</taxon>
        <taxon>Gunneridae</taxon>
        <taxon>Pentapetalae</taxon>
        <taxon>asterids</taxon>
        <taxon>Ericales</taxon>
        <taxon>Actinidiaceae</taxon>
        <taxon>Actinidia</taxon>
    </lineage>
</organism>
<protein>
    <recommendedName>
        <fullName evidence="3">DNAse I-like superfamily protein</fullName>
    </recommendedName>
</protein>
<evidence type="ECO:0008006" key="3">
    <source>
        <dbReference type="Google" id="ProtNLM"/>
    </source>
</evidence>